<protein>
    <recommendedName>
        <fullName evidence="9">PGG domain-containing protein</fullName>
    </recommendedName>
</protein>
<evidence type="ECO:0000313" key="10">
    <source>
        <dbReference type="EMBL" id="CAK9189366.1"/>
    </source>
</evidence>
<dbReference type="EMBL" id="OZ019893">
    <property type="protein sequence ID" value="CAK9189366.1"/>
    <property type="molecule type" value="Genomic_DNA"/>
</dbReference>
<evidence type="ECO:0000256" key="5">
    <source>
        <dbReference type="ARBA" id="ARBA00023043"/>
    </source>
</evidence>
<keyword evidence="5" id="KW-0040">ANK repeat</keyword>
<keyword evidence="2 8" id="KW-0812">Transmembrane</keyword>
<evidence type="ECO:0000256" key="8">
    <source>
        <dbReference type="SAM" id="Phobius"/>
    </source>
</evidence>
<keyword evidence="11" id="KW-1185">Reference proteome</keyword>
<evidence type="ECO:0000256" key="1">
    <source>
        <dbReference type="ARBA" id="ARBA00004141"/>
    </source>
</evidence>
<organism evidence="10 11">
    <name type="scientific">Sphagnum troendelagicum</name>
    <dbReference type="NCBI Taxonomy" id="128251"/>
    <lineage>
        <taxon>Eukaryota</taxon>
        <taxon>Viridiplantae</taxon>
        <taxon>Streptophyta</taxon>
        <taxon>Embryophyta</taxon>
        <taxon>Bryophyta</taxon>
        <taxon>Sphagnophytina</taxon>
        <taxon>Sphagnopsida</taxon>
        <taxon>Sphagnales</taxon>
        <taxon>Sphagnaceae</taxon>
        <taxon>Sphagnum</taxon>
    </lineage>
</organism>
<dbReference type="SUPFAM" id="SSF48403">
    <property type="entry name" value="Ankyrin repeat"/>
    <property type="match status" value="1"/>
</dbReference>
<evidence type="ECO:0000256" key="6">
    <source>
        <dbReference type="ARBA" id="ARBA00023136"/>
    </source>
</evidence>
<feature type="transmembrane region" description="Helical" evidence="8">
    <location>
        <begin position="470"/>
        <end position="493"/>
    </location>
</feature>
<evidence type="ECO:0000256" key="7">
    <source>
        <dbReference type="SAM" id="MobiDB-lite"/>
    </source>
</evidence>
<dbReference type="PANTHER" id="PTHR24186:SF38">
    <property type="entry name" value="ANKYRIN REPEAT FAMILY PROTEIN"/>
    <property type="match status" value="1"/>
</dbReference>
<proteinExistence type="predicted"/>
<dbReference type="InterPro" id="IPR036770">
    <property type="entry name" value="Ankyrin_rpt-contain_sf"/>
</dbReference>
<reference evidence="10 11" key="1">
    <citation type="submission" date="2024-02" db="EMBL/GenBank/DDBJ databases">
        <authorList>
            <consortium name="ELIXIR-Norway"/>
            <consortium name="Elixir Norway"/>
        </authorList>
    </citation>
    <scope>NUCLEOTIDE SEQUENCE [LARGE SCALE GENOMIC DNA]</scope>
</reference>
<dbReference type="Proteomes" id="UP001497512">
    <property type="component" value="Chromosome 1"/>
</dbReference>
<feature type="compositionally biased region" description="Basic and acidic residues" evidence="7">
    <location>
        <begin position="7"/>
        <end position="22"/>
    </location>
</feature>
<dbReference type="Gene3D" id="1.25.40.20">
    <property type="entry name" value="Ankyrin repeat-containing domain"/>
    <property type="match status" value="1"/>
</dbReference>
<sequence>MMAQNNSEDKEISDFDSHETKTSSESVEVISAGGTEDSWESYLKPKLKRVTDEFNQDTMGEGEANEAMCEGVLTSLGLRYDKALESARLIHATRMEAERIENFFVDKVVNDCKNYAKGLQPWGRKECWAASHNLVNIVVALIRRSGADDPRSPSSGLRALAIAAEDGNDNMIQTLTSFAGVDEDFQIEDLNESKHPDSSSPNVFSDHRDLVYALYPGQEVWLSPIEAAARLGYVNTVHQKAYGGYQTPLTLAVLSGRFEIVKVLCEARKGALRTDVQTEKGKTAIEMAFKKFRYRSRVTRVSNISVTQRQARNDIWKYIMERADSRTELNRLTEERKVHVDAINAILVGTALIATATFAGWLSPPLGYSSPPGTDGPFASVEGHPILESFWVFNSLSFFFSIATFMVGANVALPPPEHIYVGDVVQSLRWKLKLAYGLVSAAVFFVMGAFASAGFAVLPPIPKYTVNMELTVGIGVTVVAVVVFLTFFGHMFITGWQELQYQMNKVELFRAWQQSKHKNKFHDD</sequence>
<comment type="subcellular location">
    <subcellularLocation>
        <location evidence="1">Membrane</location>
        <topology evidence="1">Multi-pass membrane protein</topology>
    </subcellularLocation>
</comment>
<gene>
    <name evidence="10" type="ORF">CSSPTR1EN2_LOCUS17</name>
</gene>
<evidence type="ECO:0000256" key="4">
    <source>
        <dbReference type="ARBA" id="ARBA00022989"/>
    </source>
</evidence>
<evidence type="ECO:0000256" key="2">
    <source>
        <dbReference type="ARBA" id="ARBA00022692"/>
    </source>
</evidence>
<accession>A0ABP0TAY3</accession>
<feature type="domain" description="PGG" evidence="9">
    <location>
        <begin position="341"/>
        <end position="456"/>
    </location>
</feature>
<dbReference type="InterPro" id="IPR026961">
    <property type="entry name" value="PGG_dom"/>
</dbReference>
<dbReference type="Pfam" id="PF13962">
    <property type="entry name" value="PGG"/>
    <property type="match status" value="1"/>
</dbReference>
<name>A0ABP0TAY3_9BRYO</name>
<evidence type="ECO:0000313" key="11">
    <source>
        <dbReference type="Proteomes" id="UP001497512"/>
    </source>
</evidence>
<feature type="transmembrane region" description="Helical" evidence="8">
    <location>
        <begin position="342"/>
        <end position="362"/>
    </location>
</feature>
<keyword evidence="4 8" id="KW-1133">Transmembrane helix</keyword>
<evidence type="ECO:0000256" key="3">
    <source>
        <dbReference type="ARBA" id="ARBA00022737"/>
    </source>
</evidence>
<evidence type="ECO:0000259" key="9">
    <source>
        <dbReference type="Pfam" id="PF13962"/>
    </source>
</evidence>
<feature type="transmembrane region" description="Helical" evidence="8">
    <location>
        <begin position="390"/>
        <end position="413"/>
    </location>
</feature>
<dbReference type="PANTHER" id="PTHR24186">
    <property type="entry name" value="PROTEIN PHOSPHATASE 1 REGULATORY SUBUNIT"/>
    <property type="match status" value="1"/>
</dbReference>
<keyword evidence="6 8" id="KW-0472">Membrane</keyword>
<keyword evidence="3" id="KW-0677">Repeat</keyword>
<feature type="region of interest" description="Disordered" evidence="7">
    <location>
        <begin position="1"/>
        <end position="36"/>
    </location>
</feature>
<feature type="transmembrane region" description="Helical" evidence="8">
    <location>
        <begin position="434"/>
        <end position="458"/>
    </location>
</feature>